<evidence type="ECO:0000313" key="7">
    <source>
        <dbReference type="EMBL" id="EGO27769.1"/>
    </source>
</evidence>
<proteinExistence type="inferred from homology"/>
<dbReference type="PANTHER" id="PTHR12100:SF0">
    <property type="entry name" value="EXOCYST COMPLEX COMPONENT 5"/>
    <property type="match status" value="1"/>
</dbReference>
<evidence type="ECO:0000259" key="5">
    <source>
        <dbReference type="Pfam" id="PF07393"/>
    </source>
</evidence>
<reference evidence="7" key="1">
    <citation type="submission" date="2011-04" db="EMBL/GenBank/DDBJ databases">
        <title>Evolution of plant cell wall degrading machinery underlies the functional diversity of forest fungi.</title>
        <authorList>
            <consortium name="US DOE Joint Genome Institute (JGI-PGF)"/>
            <person name="Eastwood D.C."/>
            <person name="Floudas D."/>
            <person name="Binder M."/>
            <person name="Majcherczyk A."/>
            <person name="Schneider P."/>
            <person name="Aerts A."/>
            <person name="Asiegbu F.O."/>
            <person name="Baker S.E."/>
            <person name="Barry K."/>
            <person name="Bendiksby M."/>
            <person name="Blumentritt M."/>
            <person name="Coutinho P.M."/>
            <person name="Cullen D."/>
            <person name="Cullen D."/>
            <person name="Gathman A."/>
            <person name="Goodell B."/>
            <person name="Henrissat B."/>
            <person name="Ihrmark K."/>
            <person name="Kauserud H."/>
            <person name="Kohler A."/>
            <person name="LaButti K."/>
            <person name="Lapidus A."/>
            <person name="Lavin J.L."/>
            <person name="Lee Y.-H."/>
            <person name="Lindquist E."/>
            <person name="Lilly W."/>
            <person name="Lucas S."/>
            <person name="Morin E."/>
            <person name="Murat C."/>
            <person name="Oguiza J.A."/>
            <person name="Park J."/>
            <person name="Pisabarro A.G."/>
            <person name="Riley R."/>
            <person name="Rosling A."/>
            <person name="Salamov A."/>
            <person name="Schmidt O."/>
            <person name="Schmutz J."/>
            <person name="Skrede I."/>
            <person name="Stenlid J."/>
            <person name="Wiebenga A."/>
            <person name="Xie X."/>
            <person name="Kues U."/>
            <person name="Hibbett D.S."/>
            <person name="Hoffmeister D."/>
            <person name="Hogberg N."/>
            <person name="Martin F."/>
            <person name="Grigoriev I.V."/>
            <person name="Watkinson S.C."/>
        </authorList>
    </citation>
    <scope>NUCLEOTIDE SEQUENCE</scope>
    <source>
        <strain evidence="7">S7.9</strain>
    </source>
</reference>
<accession>F8NPY1</accession>
<evidence type="ECO:0000256" key="2">
    <source>
        <dbReference type="ARBA" id="ARBA00022448"/>
    </source>
</evidence>
<sequence length="897" mass="100167">MQQSDPSFELDPSVEEHLKLDTFEGKFDVKDFVGSVSERLITQSKTNSGPFDPKPFIRTFEAAVDRLIAVRKDVQAKTEQMEKSVRVAEREYSKKMVELNRGFEAVGSSFSTMESKMSEVGRTSIRIGEQLESVHIERQRAQAAYDLIDYYNQFSRGDTSHLDTLKKEGREGRRQVAVILRRLTTVAREVDLPTAEKVCCYVRASYTRESIDKYCEKFEKDMLYLFDRCYRKGDPKMMHHCAQTLLDFNGGASCVQVYVNQHDFFINKIRENPDYSDAALWDTIINPDASPPKTESGLVELFAEIRGTVGQEAQIVQAVFPNPPLVMQVFLQRVFAQSIQQYMEQLLNKGSSLSDLAYLRVLQLVHIQTSALVEDLKAHELPSITPIRSSLDVTDFRRTLAGAPSTSAPPTSTTIGAMLETAMEELFVSFIEGNKYLERESKSLSELYAGLLTTFTRFHGRIQKTKSSMFDRMVNQLSAAAANTSTTGASSTSAQAAAALMRFGGISADRLQDKSSEEPLREEDGQLSVLVAEKMLKWHAEAVGRCIELSPQSDAAKNTFALLRVLAEAIGNAYVETAIESAHARVEAADPKAEPNLQAFAVLNTADLICHLWQQYVNIALFPLASSSVTIRREMTVFNNQTVSRLEGGANSLLQRVIDAIVSWLSSLLVKQKKNDFKPRNDDLSFARVNTEPCVACCETLERVRDAAMQKLSGKNLEVFLTEVGVAFHSLLLDHLRKFPVSATGGLMLAKDLKSYQDTIASFKIPSLLERFEFIRQLGNVFLVRPEILRSYITENYLGRIDSSLLKPYLAQRSDWGQFEKGFNDSADIEDTSPEVSTKGLKDRFKMARVSMMMKELEGLKLGEGMSMNIPTSFAGSFSISARGLGGNNNNNTSSTL</sequence>
<keyword evidence="4" id="KW-0175">Coiled coil</keyword>
<dbReference type="Pfam" id="PF07393">
    <property type="entry name" value="Sec10_HB"/>
    <property type="match status" value="1"/>
</dbReference>
<keyword evidence="3" id="KW-0268">Exocytosis</keyword>
<dbReference type="OrthoDB" id="125856at2759"/>
<dbReference type="GO" id="GO:0000145">
    <property type="term" value="C:exocyst"/>
    <property type="evidence" value="ECO:0007669"/>
    <property type="project" value="TreeGrafter"/>
</dbReference>
<dbReference type="Pfam" id="PF20667">
    <property type="entry name" value="Sec10_N"/>
    <property type="match status" value="1"/>
</dbReference>
<dbReference type="GO" id="GO:0006893">
    <property type="term" value="P:Golgi to plasma membrane transport"/>
    <property type="evidence" value="ECO:0007669"/>
    <property type="project" value="TreeGrafter"/>
</dbReference>
<feature type="domain" description="Exocyst complex component Sec10-like alpha-helical bundle" evidence="5">
    <location>
        <begin position="176"/>
        <end position="819"/>
    </location>
</feature>
<keyword evidence="2" id="KW-0813">Transport</keyword>
<evidence type="ECO:0000256" key="1">
    <source>
        <dbReference type="ARBA" id="ARBA00006572"/>
    </source>
</evidence>
<dbReference type="InterPro" id="IPR048625">
    <property type="entry name" value="Sec10_N"/>
</dbReference>
<feature type="domain" description="Exocyst complex component Sec10 N-terminal" evidence="6">
    <location>
        <begin position="53"/>
        <end position="166"/>
    </location>
</feature>
<evidence type="ECO:0000259" key="6">
    <source>
        <dbReference type="Pfam" id="PF20667"/>
    </source>
</evidence>
<gene>
    <name evidence="7" type="ORF">SERLADRAFT_360369</name>
</gene>
<dbReference type="KEGG" id="sla:SERLADRAFT_360369"/>
<dbReference type="InterPro" id="IPR009976">
    <property type="entry name" value="Sec10-like"/>
</dbReference>
<name>F8NPY1_SERL9</name>
<dbReference type="Proteomes" id="UP000008064">
    <property type="component" value="Unassembled WGS sequence"/>
</dbReference>
<dbReference type="InterPro" id="IPR048627">
    <property type="entry name" value="Sec10_HB"/>
</dbReference>
<dbReference type="PANTHER" id="PTHR12100">
    <property type="entry name" value="SEC10"/>
    <property type="match status" value="1"/>
</dbReference>
<evidence type="ECO:0000256" key="3">
    <source>
        <dbReference type="ARBA" id="ARBA00022483"/>
    </source>
</evidence>
<dbReference type="AlphaFoldDB" id="F8NPY1"/>
<dbReference type="EMBL" id="GL945431">
    <property type="protein sequence ID" value="EGO27769.1"/>
    <property type="molecule type" value="Genomic_DNA"/>
</dbReference>
<evidence type="ECO:0000256" key="4">
    <source>
        <dbReference type="ARBA" id="ARBA00023054"/>
    </source>
</evidence>
<protein>
    <submittedName>
        <fullName evidence="7">Uncharacterized protein</fullName>
    </submittedName>
</protein>
<comment type="similarity">
    <text evidence="1">Belongs to the SEC10 family.</text>
</comment>
<dbReference type="HOGENOM" id="CLU_008002_1_0_1"/>
<dbReference type="GeneID" id="18809765"/>
<dbReference type="RefSeq" id="XP_007315860.1">
    <property type="nucleotide sequence ID" value="XM_007315798.1"/>
</dbReference>
<dbReference type="GO" id="GO:0006887">
    <property type="term" value="P:exocytosis"/>
    <property type="evidence" value="ECO:0007669"/>
    <property type="project" value="UniProtKB-KW"/>
</dbReference>
<organism>
    <name type="scientific">Serpula lacrymans var. lacrymans (strain S7.9)</name>
    <name type="common">Dry rot fungus</name>
    <dbReference type="NCBI Taxonomy" id="578457"/>
    <lineage>
        <taxon>Eukaryota</taxon>
        <taxon>Fungi</taxon>
        <taxon>Dikarya</taxon>
        <taxon>Basidiomycota</taxon>
        <taxon>Agaricomycotina</taxon>
        <taxon>Agaricomycetes</taxon>
        <taxon>Agaricomycetidae</taxon>
        <taxon>Boletales</taxon>
        <taxon>Coniophorineae</taxon>
        <taxon>Serpulaceae</taxon>
        <taxon>Serpula</taxon>
    </lineage>
</organism>